<accession>A0AA35UTB3</accession>
<name>A0AA35UTB3_METCP</name>
<reference evidence="1" key="1">
    <citation type="submission" date="2023-03" db="EMBL/GenBank/DDBJ databases">
        <authorList>
            <person name="Pearce D."/>
        </authorList>
    </citation>
    <scope>NUCLEOTIDE SEQUENCE</scope>
    <source>
        <strain evidence="1">Mc</strain>
    </source>
</reference>
<organism evidence="1 2">
    <name type="scientific">Methylococcus capsulatus</name>
    <dbReference type="NCBI Taxonomy" id="414"/>
    <lineage>
        <taxon>Bacteria</taxon>
        <taxon>Pseudomonadati</taxon>
        <taxon>Pseudomonadota</taxon>
        <taxon>Gammaproteobacteria</taxon>
        <taxon>Methylococcales</taxon>
        <taxon>Methylococcaceae</taxon>
        <taxon>Methylococcus</taxon>
    </lineage>
</organism>
<gene>
    <name evidence="1" type="ORF">MCNOR_0883</name>
</gene>
<proteinExistence type="predicted"/>
<sequence length="134" mass="14177">MAMRVSRGCLSQCPRTGDIPMRKAIILLALVFAVTGNASAATQIFTGPVRTQPAATSPTGVRVSCDVLNLSKKIQNVTAELVSNDGTVVQTSTAAVQPGQGTYRLATNYGGNGYFFCRFTIDSAKVRGYIVLTN</sequence>
<evidence type="ECO:0000313" key="2">
    <source>
        <dbReference type="Proteomes" id="UP001158598"/>
    </source>
</evidence>
<protein>
    <submittedName>
        <fullName evidence="1">Uncharacterized protein</fullName>
    </submittedName>
</protein>
<dbReference type="Proteomes" id="UP001158598">
    <property type="component" value="Chromosome"/>
</dbReference>
<evidence type="ECO:0000313" key="1">
    <source>
        <dbReference type="EMBL" id="CAI8763466.1"/>
    </source>
</evidence>
<dbReference type="EMBL" id="OX458332">
    <property type="protein sequence ID" value="CAI8763466.1"/>
    <property type="molecule type" value="Genomic_DNA"/>
</dbReference>
<dbReference type="AlphaFoldDB" id="A0AA35UTB3"/>